<accession>A0A1G7M2H0</accession>
<sequence length="409" mass="45422">MKLLKLFVFSLLVTALVSCRKAEFMPQPEGQVVPHTDLTLTLKEALDASPYTLFKAAWKRGGMDSILKTKGNKVPFTLLVPTDAAFTAGGLTLEVINKTSPALLDSILLYHTLLANISLEDMQGRKENLKSKTLLPNVNLQVSAAVYGATVYDPYYYLQYLKLTDGELFINGKTAGKSVPVQAKDGTLWPIDQILHKPTKTILQALRDDGRFKMYLELNERNDALFTELTYGIKPHDFTTNLIPDYNNTVAFTSVFAIPDDVFHAAGYQTVDDVMALNDRNPLPTVDFDTYSVIGGLATDTLIGYHRWGKMFAYYDPNYGGGQEAANNFYSNDLTNAVLSGFTLVNSGYNGTYPPYLMPFDFEKSNGATTIKVIGSNRPAAKILESDINTIMGPIHVVDHFMVPRDFRF</sequence>
<evidence type="ECO:0000259" key="2">
    <source>
        <dbReference type="PROSITE" id="PS50213"/>
    </source>
</evidence>
<evidence type="ECO:0000256" key="1">
    <source>
        <dbReference type="SAM" id="SignalP"/>
    </source>
</evidence>
<name>A0A1G7M2H0_9SPHI</name>
<dbReference type="PROSITE" id="PS50213">
    <property type="entry name" value="FAS1"/>
    <property type="match status" value="1"/>
</dbReference>
<dbReference type="PANTHER" id="PTHR10900:SF77">
    <property type="entry name" value="FI19380P1"/>
    <property type="match status" value="1"/>
</dbReference>
<reference evidence="3 4" key="1">
    <citation type="submission" date="2016-10" db="EMBL/GenBank/DDBJ databases">
        <authorList>
            <person name="de Groot N.N."/>
        </authorList>
    </citation>
    <scope>NUCLEOTIDE SEQUENCE [LARGE SCALE GENOMIC DNA]</scope>
    <source>
        <strain evidence="3 4">47C3B</strain>
    </source>
</reference>
<evidence type="ECO:0000313" key="4">
    <source>
        <dbReference type="Proteomes" id="UP000199072"/>
    </source>
</evidence>
<dbReference type="Gene3D" id="2.30.180.10">
    <property type="entry name" value="FAS1 domain"/>
    <property type="match status" value="2"/>
</dbReference>
<dbReference type="InterPro" id="IPR050904">
    <property type="entry name" value="Adhesion/Biosynth-related"/>
</dbReference>
<dbReference type="STRING" id="1391627.SAMN05216464_12039"/>
<keyword evidence="4" id="KW-1185">Reference proteome</keyword>
<dbReference type="EMBL" id="FNAI01000020">
    <property type="protein sequence ID" value="SDF55863.1"/>
    <property type="molecule type" value="Genomic_DNA"/>
</dbReference>
<proteinExistence type="predicted"/>
<keyword evidence="1" id="KW-0732">Signal</keyword>
<dbReference type="SUPFAM" id="SSF82153">
    <property type="entry name" value="FAS1 domain"/>
    <property type="match status" value="1"/>
</dbReference>
<feature type="signal peptide" evidence="1">
    <location>
        <begin position="1"/>
        <end position="21"/>
    </location>
</feature>
<dbReference type="PROSITE" id="PS51257">
    <property type="entry name" value="PROKAR_LIPOPROTEIN"/>
    <property type="match status" value="1"/>
</dbReference>
<dbReference type="PANTHER" id="PTHR10900">
    <property type="entry name" value="PERIOSTIN-RELATED"/>
    <property type="match status" value="1"/>
</dbReference>
<dbReference type="InterPro" id="IPR036378">
    <property type="entry name" value="FAS1_dom_sf"/>
</dbReference>
<evidence type="ECO:0000313" key="3">
    <source>
        <dbReference type="EMBL" id="SDF55863.1"/>
    </source>
</evidence>
<dbReference type="RefSeq" id="WP_091156251.1">
    <property type="nucleotide sequence ID" value="NZ_FNAI01000020.1"/>
</dbReference>
<dbReference type="AlphaFoldDB" id="A0A1G7M2H0"/>
<dbReference type="InterPro" id="IPR000782">
    <property type="entry name" value="FAS1_domain"/>
</dbReference>
<gene>
    <name evidence="3" type="ORF">SAMN05216464_12039</name>
</gene>
<dbReference type="OrthoDB" id="624512at2"/>
<feature type="chain" id="PRO_5011683729" evidence="1">
    <location>
        <begin position="22"/>
        <end position="409"/>
    </location>
</feature>
<protein>
    <submittedName>
        <fullName evidence="3">Uncaracterized surface protein containing fasciclin (FAS1) repeats</fullName>
    </submittedName>
</protein>
<dbReference type="Proteomes" id="UP000199072">
    <property type="component" value="Unassembled WGS sequence"/>
</dbReference>
<feature type="domain" description="FAS1" evidence="2">
    <location>
        <begin position="35"/>
        <end position="195"/>
    </location>
</feature>
<organism evidence="3 4">
    <name type="scientific">Mucilaginibacter pineti</name>
    <dbReference type="NCBI Taxonomy" id="1391627"/>
    <lineage>
        <taxon>Bacteria</taxon>
        <taxon>Pseudomonadati</taxon>
        <taxon>Bacteroidota</taxon>
        <taxon>Sphingobacteriia</taxon>
        <taxon>Sphingobacteriales</taxon>
        <taxon>Sphingobacteriaceae</taxon>
        <taxon>Mucilaginibacter</taxon>
    </lineage>
</organism>
<dbReference type="Pfam" id="PF02469">
    <property type="entry name" value="Fasciclin"/>
    <property type="match status" value="1"/>
</dbReference>